<dbReference type="PROSITE" id="PS51068">
    <property type="entry name" value="FPG_CAT"/>
    <property type="match status" value="1"/>
</dbReference>
<dbReference type="GO" id="GO:0140078">
    <property type="term" value="F:class I DNA-(apurinic or apyrimidinic site) endonuclease activity"/>
    <property type="evidence" value="ECO:0007669"/>
    <property type="project" value="UniProtKB-EC"/>
</dbReference>
<keyword evidence="9" id="KW-0234">DNA repair</keyword>
<organism evidence="16 17">
    <name type="scientific">Bythopirellula polymerisocia</name>
    <dbReference type="NCBI Taxonomy" id="2528003"/>
    <lineage>
        <taxon>Bacteria</taxon>
        <taxon>Pseudomonadati</taxon>
        <taxon>Planctomycetota</taxon>
        <taxon>Planctomycetia</taxon>
        <taxon>Pirellulales</taxon>
        <taxon>Lacipirellulaceae</taxon>
        <taxon>Bythopirellula</taxon>
    </lineage>
</organism>
<keyword evidence="4" id="KW-0227">DNA damage</keyword>
<sequence>MPEGHTVHRLALDHSKLFAGQRLKVSSPQGRFEEGAQLLDGKTLKSVEAHGKHLCYHWSGGRLLHVHLGLYGKFRLHGLPTPEPRGQVRLRVIGKERAFDLNGPYTCQTITSQEWIAIQDRLGPDPLREEADLERVWMRISRSRAAIGSLLLNQSVIAGVGNIYRSEVLHLLGIHPETPGLALSREQVESLWSKLTTLLKIGVKYNRIIIAEPKDIGKPRSRMNREERLLVYKRAACSRCDAEIESWVLGARKVFSCPKCQLR</sequence>
<keyword evidence="5 13" id="KW-0863">Zinc-finger</keyword>
<evidence type="ECO:0000256" key="12">
    <source>
        <dbReference type="ARBA" id="ARBA00023295"/>
    </source>
</evidence>
<evidence type="ECO:0000256" key="1">
    <source>
        <dbReference type="ARBA" id="ARBA00009409"/>
    </source>
</evidence>
<dbReference type="Gene3D" id="3.20.190.10">
    <property type="entry name" value="MutM-like, N-terminal"/>
    <property type="match status" value="1"/>
</dbReference>
<dbReference type="SUPFAM" id="SSF57716">
    <property type="entry name" value="Glucocorticoid receptor-like (DNA-binding domain)"/>
    <property type="match status" value="1"/>
</dbReference>
<dbReference type="GO" id="GO:0003684">
    <property type="term" value="F:damaged DNA binding"/>
    <property type="evidence" value="ECO:0007669"/>
    <property type="project" value="InterPro"/>
</dbReference>
<dbReference type="PANTHER" id="PTHR42697:SF1">
    <property type="entry name" value="ENDONUCLEASE 8"/>
    <property type="match status" value="1"/>
</dbReference>
<dbReference type="Pfam" id="PF01149">
    <property type="entry name" value="Fapy_DNA_glyco"/>
    <property type="match status" value="1"/>
</dbReference>
<dbReference type="PROSITE" id="PS51066">
    <property type="entry name" value="ZF_FPG_2"/>
    <property type="match status" value="1"/>
</dbReference>
<dbReference type="InterPro" id="IPR000214">
    <property type="entry name" value="Znf_DNA_glyclase/AP_lyase"/>
</dbReference>
<dbReference type="InterPro" id="IPR015886">
    <property type="entry name" value="H2TH_FPG"/>
</dbReference>
<name>A0A5C6D4D3_9BACT</name>
<evidence type="ECO:0000256" key="2">
    <source>
        <dbReference type="ARBA" id="ARBA00012720"/>
    </source>
</evidence>
<keyword evidence="3" id="KW-0479">Metal-binding</keyword>
<dbReference type="RefSeq" id="WP_146448860.1">
    <property type="nucleotide sequence ID" value="NZ_SJPS01000001.1"/>
</dbReference>
<dbReference type="SUPFAM" id="SSF46946">
    <property type="entry name" value="S13-like H2TH domain"/>
    <property type="match status" value="1"/>
</dbReference>
<evidence type="ECO:0000256" key="10">
    <source>
        <dbReference type="ARBA" id="ARBA00023239"/>
    </source>
</evidence>
<evidence type="ECO:0000313" key="16">
    <source>
        <dbReference type="EMBL" id="TWU30527.1"/>
    </source>
</evidence>
<dbReference type="InterPro" id="IPR010979">
    <property type="entry name" value="Ribosomal_uS13-like_H2TH"/>
</dbReference>
<keyword evidence="6 16" id="KW-0378">Hydrolase</keyword>
<keyword evidence="8" id="KW-0238">DNA-binding</keyword>
<dbReference type="EC" id="4.2.99.18" evidence="2"/>
<keyword evidence="10" id="KW-0456">Lyase</keyword>
<dbReference type="Pfam" id="PF06831">
    <property type="entry name" value="H2TH"/>
    <property type="match status" value="1"/>
</dbReference>
<evidence type="ECO:0000256" key="4">
    <source>
        <dbReference type="ARBA" id="ARBA00022763"/>
    </source>
</evidence>
<evidence type="ECO:0000256" key="13">
    <source>
        <dbReference type="PROSITE-ProRule" id="PRU00391"/>
    </source>
</evidence>
<accession>A0A5C6D4D3</accession>
<evidence type="ECO:0000256" key="7">
    <source>
        <dbReference type="ARBA" id="ARBA00022833"/>
    </source>
</evidence>
<evidence type="ECO:0000256" key="9">
    <source>
        <dbReference type="ARBA" id="ARBA00023204"/>
    </source>
</evidence>
<dbReference type="InterPro" id="IPR035937">
    <property type="entry name" value="FPG_N"/>
</dbReference>
<dbReference type="SUPFAM" id="SSF81624">
    <property type="entry name" value="N-terminal domain of MutM-like DNA repair proteins"/>
    <property type="match status" value="1"/>
</dbReference>
<protein>
    <recommendedName>
        <fullName evidence="2">DNA-(apurinic or apyrimidinic site) lyase</fullName>
        <ecNumber evidence="2">4.2.99.18</ecNumber>
    </recommendedName>
</protein>
<feature type="domain" description="Formamidopyrimidine-DNA glycosylase catalytic" evidence="15">
    <location>
        <begin position="2"/>
        <end position="100"/>
    </location>
</feature>
<evidence type="ECO:0000256" key="5">
    <source>
        <dbReference type="ARBA" id="ARBA00022771"/>
    </source>
</evidence>
<dbReference type="FunFam" id="3.20.190.10:FF:000007">
    <property type="entry name" value="DNA glycosylase"/>
    <property type="match status" value="1"/>
</dbReference>
<dbReference type="GO" id="GO:0006284">
    <property type="term" value="P:base-excision repair"/>
    <property type="evidence" value="ECO:0007669"/>
    <property type="project" value="InterPro"/>
</dbReference>
<dbReference type="CDD" id="cd08970">
    <property type="entry name" value="AcNei1_N"/>
    <property type="match status" value="1"/>
</dbReference>
<comment type="caution">
    <text evidence="16">The sequence shown here is derived from an EMBL/GenBank/DDBJ whole genome shotgun (WGS) entry which is preliminary data.</text>
</comment>
<dbReference type="OrthoDB" id="9800855at2"/>
<keyword evidence="17" id="KW-1185">Reference proteome</keyword>
<keyword evidence="12 16" id="KW-0326">Glycosidase</keyword>
<dbReference type="InterPro" id="IPR012319">
    <property type="entry name" value="FPG_cat"/>
</dbReference>
<evidence type="ECO:0000313" key="17">
    <source>
        <dbReference type="Proteomes" id="UP000318437"/>
    </source>
</evidence>
<evidence type="ECO:0000256" key="3">
    <source>
        <dbReference type="ARBA" id="ARBA00022723"/>
    </source>
</evidence>
<gene>
    <name evidence="16" type="primary">nei1</name>
    <name evidence="16" type="ORF">Pla144_13150</name>
</gene>
<evidence type="ECO:0000256" key="6">
    <source>
        <dbReference type="ARBA" id="ARBA00022801"/>
    </source>
</evidence>
<evidence type="ECO:0000256" key="11">
    <source>
        <dbReference type="ARBA" id="ARBA00023268"/>
    </source>
</evidence>
<keyword evidence="7" id="KW-0862">Zinc</keyword>
<dbReference type="GO" id="GO:0008270">
    <property type="term" value="F:zinc ion binding"/>
    <property type="evidence" value="ECO:0007669"/>
    <property type="project" value="UniProtKB-KW"/>
</dbReference>
<proteinExistence type="inferred from homology"/>
<dbReference type="SMART" id="SM01232">
    <property type="entry name" value="H2TH"/>
    <property type="match status" value="1"/>
</dbReference>
<keyword evidence="16" id="KW-0540">Nuclease</keyword>
<dbReference type="EMBL" id="SJPS01000001">
    <property type="protein sequence ID" value="TWU30527.1"/>
    <property type="molecule type" value="Genomic_DNA"/>
</dbReference>
<dbReference type="GO" id="GO:0000703">
    <property type="term" value="F:oxidized pyrimidine nucleobase lesion DNA N-glycosylase activity"/>
    <property type="evidence" value="ECO:0007669"/>
    <property type="project" value="TreeGrafter"/>
</dbReference>
<comment type="similarity">
    <text evidence="1">Belongs to the FPG family.</text>
</comment>
<keyword evidence="11" id="KW-0511">Multifunctional enzyme</keyword>
<dbReference type="AlphaFoldDB" id="A0A5C6D4D3"/>
<evidence type="ECO:0000259" key="14">
    <source>
        <dbReference type="PROSITE" id="PS51066"/>
    </source>
</evidence>
<feature type="domain" description="FPG-type" evidence="14">
    <location>
        <begin position="230"/>
        <end position="262"/>
    </location>
</feature>
<dbReference type="Proteomes" id="UP000318437">
    <property type="component" value="Unassembled WGS sequence"/>
</dbReference>
<evidence type="ECO:0000256" key="8">
    <source>
        <dbReference type="ARBA" id="ARBA00023125"/>
    </source>
</evidence>
<dbReference type="Gene3D" id="1.10.8.50">
    <property type="match status" value="1"/>
</dbReference>
<keyword evidence="16" id="KW-0255">Endonuclease</keyword>
<evidence type="ECO:0000259" key="15">
    <source>
        <dbReference type="PROSITE" id="PS51068"/>
    </source>
</evidence>
<dbReference type="PANTHER" id="PTHR42697">
    <property type="entry name" value="ENDONUCLEASE 8"/>
    <property type="match status" value="1"/>
</dbReference>
<dbReference type="SMART" id="SM00898">
    <property type="entry name" value="Fapy_DNA_glyco"/>
    <property type="match status" value="1"/>
</dbReference>
<reference evidence="16 17" key="1">
    <citation type="submission" date="2019-02" db="EMBL/GenBank/DDBJ databases">
        <title>Deep-cultivation of Planctomycetes and their phenomic and genomic characterization uncovers novel biology.</title>
        <authorList>
            <person name="Wiegand S."/>
            <person name="Jogler M."/>
            <person name="Boedeker C."/>
            <person name="Pinto D."/>
            <person name="Vollmers J."/>
            <person name="Rivas-Marin E."/>
            <person name="Kohn T."/>
            <person name="Peeters S.H."/>
            <person name="Heuer A."/>
            <person name="Rast P."/>
            <person name="Oberbeckmann S."/>
            <person name="Bunk B."/>
            <person name="Jeske O."/>
            <person name="Meyerdierks A."/>
            <person name="Storesund J.E."/>
            <person name="Kallscheuer N."/>
            <person name="Luecker S."/>
            <person name="Lage O.M."/>
            <person name="Pohl T."/>
            <person name="Merkel B.J."/>
            <person name="Hornburger P."/>
            <person name="Mueller R.-W."/>
            <person name="Bruemmer F."/>
            <person name="Labrenz M."/>
            <person name="Spormann A.M."/>
            <person name="Op Den Camp H."/>
            <person name="Overmann J."/>
            <person name="Amann R."/>
            <person name="Jetten M.S.M."/>
            <person name="Mascher T."/>
            <person name="Medema M.H."/>
            <person name="Devos D.P."/>
            <person name="Kaster A.-K."/>
            <person name="Ovreas L."/>
            <person name="Rohde M."/>
            <person name="Galperin M.Y."/>
            <person name="Jogler C."/>
        </authorList>
    </citation>
    <scope>NUCLEOTIDE SEQUENCE [LARGE SCALE GENOMIC DNA]</scope>
    <source>
        <strain evidence="16 17">Pla144</strain>
    </source>
</reference>